<organism evidence="2 3">
    <name type="scientific">Phyllotreta striolata</name>
    <name type="common">Striped flea beetle</name>
    <name type="synonym">Crioceris striolata</name>
    <dbReference type="NCBI Taxonomy" id="444603"/>
    <lineage>
        <taxon>Eukaryota</taxon>
        <taxon>Metazoa</taxon>
        <taxon>Ecdysozoa</taxon>
        <taxon>Arthropoda</taxon>
        <taxon>Hexapoda</taxon>
        <taxon>Insecta</taxon>
        <taxon>Pterygota</taxon>
        <taxon>Neoptera</taxon>
        <taxon>Endopterygota</taxon>
        <taxon>Coleoptera</taxon>
        <taxon>Polyphaga</taxon>
        <taxon>Cucujiformia</taxon>
        <taxon>Chrysomeloidea</taxon>
        <taxon>Chrysomelidae</taxon>
        <taxon>Galerucinae</taxon>
        <taxon>Alticini</taxon>
        <taxon>Phyllotreta</taxon>
    </lineage>
</organism>
<dbReference type="Proteomes" id="UP001153712">
    <property type="component" value="Chromosome 11"/>
</dbReference>
<evidence type="ECO:0000313" key="3">
    <source>
        <dbReference type="Proteomes" id="UP001153712"/>
    </source>
</evidence>
<accession>A0A9N9XIW6</accession>
<evidence type="ECO:0008006" key="4">
    <source>
        <dbReference type="Google" id="ProtNLM"/>
    </source>
</evidence>
<dbReference type="OrthoDB" id="407410at2759"/>
<gene>
    <name evidence="2" type="ORF">PHYEVI_LOCUS2090</name>
</gene>
<evidence type="ECO:0000256" key="1">
    <source>
        <dbReference type="SAM" id="MobiDB-lite"/>
    </source>
</evidence>
<evidence type="ECO:0000313" key="2">
    <source>
        <dbReference type="EMBL" id="CAG9855644.1"/>
    </source>
</evidence>
<protein>
    <recommendedName>
        <fullName evidence="4">Nuclear protein MDM1</fullName>
    </recommendedName>
</protein>
<feature type="compositionally biased region" description="Basic residues" evidence="1">
    <location>
        <begin position="551"/>
        <end position="562"/>
    </location>
</feature>
<reference evidence="2" key="1">
    <citation type="submission" date="2022-01" db="EMBL/GenBank/DDBJ databases">
        <authorList>
            <person name="King R."/>
        </authorList>
    </citation>
    <scope>NUCLEOTIDE SEQUENCE</scope>
</reference>
<proteinExistence type="predicted"/>
<dbReference type="AlphaFoldDB" id="A0A9N9XIW6"/>
<feature type="compositionally biased region" description="Basic and acidic residues" evidence="1">
    <location>
        <begin position="515"/>
        <end position="528"/>
    </location>
</feature>
<name>A0A9N9XIW6_PHYSR</name>
<dbReference type="EMBL" id="OU900104">
    <property type="protein sequence ID" value="CAG9855644.1"/>
    <property type="molecule type" value="Genomic_DNA"/>
</dbReference>
<feature type="compositionally biased region" description="Polar residues" evidence="1">
    <location>
        <begin position="353"/>
        <end position="370"/>
    </location>
</feature>
<feature type="region of interest" description="Disordered" evidence="1">
    <location>
        <begin position="508"/>
        <end position="606"/>
    </location>
</feature>
<sequence length="647" mass="74744">MAVEKHVDFKGSRKREIKDVYSTETDIWIPPVPPEVGVDDLWLYRRKRPDHAWLMDNIKIEEGSFHHLKSEYTRRFKNFYDAIKSSLNGKNHSCDEEIKEEIRLKAERPAEYNGSFNRIDSQRSNDFPGGIKNIETANRSKSLESLIKFGGRSPRRSLYRRPTNLKIEGEFYHLTEYADEFVEYLLAKRAILCRTPTTLKLGTGEMETKTESMDQFVRYEPMERPSLCKRFTNLHLEGDLEMEKPENREKFAPFVLPTRPPLVKKPTNLHIQGDYSLIPEYRHQYVQYTNPERTEPILPSHNLKSARLFEGPSGEPHTFGGRTSPLIPFLRDSCNYRGTEEPKSRRSNSSSRYHSTMTLNRASSQPNLTKSAAGEGRKKIRKNAYLEFEGSLERKATPRRAQHEYNNVDLPRGRPRVRKPESHFTSEGEVKYVTENRDKCREKSSVIDDLFGKQEDYREPEGRFECQPEYRKAYLDYLIREKPPQGQRRRILEIPDININDKTINEAELSSLVDKPAKPEPTSKEEKPAPSSPKIAQPIAPSPETDASKSSNRRRGSGKRVFPRSSTPSPAPPADNRSTASPRSGGNWRRHQFKETIGETAAGNAWNSLEADPAFFVLGDRAHSRRTAKKDLYKEQRWMPSWHSGEF</sequence>
<feature type="region of interest" description="Disordered" evidence="1">
    <location>
        <begin position="333"/>
        <end position="377"/>
    </location>
</feature>
<keyword evidence="3" id="KW-1185">Reference proteome</keyword>